<organism evidence="6 7">
    <name type="scientific">Neorhodopirellula lusitana</name>
    <dbReference type="NCBI Taxonomy" id="445327"/>
    <lineage>
        <taxon>Bacteria</taxon>
        <taxon>Pseudomonadati</taxon>
        <taxon>Planctomycetota</taxon>
        <taxon>Planctomycetia</taxon>
        <taxon>Pirellulales</taxon>
        <taxon>Pirellulaceae</taxon>
        <taxon>Neorhodopirellula</taxon>
    </lineage>
</organism>
<evidence type="ECO:0000256" key="4">
    <source>
        <dbReference type="ARBA" id="ARBA00023014"/>
    </source>
</evidence>
<comment type="caution">
    <text evidence="6">The sequence shown here is derived from an EMBL/GenBank/DDBJ whole genome shotgun (WGS) entry which is preliminary data.</text>
</comment>
<keyword evidence="2" id="KW-0479">Metal-binding</keyword>
<dbReference type="RefSeq" id="WP_283433203.1">
    <property type="nucleotide sequence ID" value="NZ_FXUG01000007.1"/>
</dbReference>
<keyword evidence="3" id="KW-0408">Iron</keyword>
<gene>
    <name evidence="6" type="ORF">SAMN06265222_107126</name>
</gene>
<dbReference type="PANTHER" id="PTHR23426">
    <property type="entry name" value="FERREDOXIN/ADRENODOXIN"/>
    <property type="match status" value="1"/>
</dbReference>
<dbReference type="SUPFAM" id="SSF54292">
    <property type="entry name" value="2Fe-2S ferredoxin-like"/>
    <property type="match status" value="1"/>
</dbReference>
<proteinExistence type="predicted"/>
<keyword evidence="7" id="KW-1185">Reference proteome</keyword>
<protein>
    <submittedName>
        <fullName evidence="6">Ferredoxin, 2Fe-2S</fullName>
    </submittedName>
</protein>
<evidence type="ECO:0000313" key="7">
    <source>
        <dbReference type="Proteomes" id="UP001158067"/>
    </source>
</evidence>
<sequence>MPDDSLSVDRLYTITVILLDGQQHVVEFRRHAYNNLMELIVNELYENIGDCKGHAWCGTCHVEILTNETVAGETLTGEAVASEIQSGEILENAALNAPPIEPMTRDEVMTLGKLPNTVPSSRLACQIMVDELIDNAVFRVRGDVS</sequence>
<accession>A0ABY1Q6Y3</accession>
<evidence type="ECO:0000256" key="2">
    <source>
        <dbReference type="ARBA" id="ARBA00022723"/>
    </source>
</evidence>
<dbReference type="PANTHER" id="PTHR23426:SF65">
    <property type="entry name" value="FERREDOXIN-2, MITOCHONDRIAL"/>
    <property type="match status" value="1"/>
</dbReference>
<evidence type="ECO:0000256" key="3">
    <source>
        <dbReference type="ARBA" id="ARBA00023004"/>
    </source>
</evidence>
<keyword evidence="4" id="KW-0411">Iron-sulfur</keyword>
<dbReference type="EMBL" id="FXUG01000007">
    <property type="protein sequence ID" value="SMP61616.1"/>
    <property type="molecule type" value="Genomic_DNA"/>
</dbReference>
<dbReference type="InterPro" id="IPR012675">
    <property type="entry name" value="Beta-grasp_dom_sf"/>
</dbReference>
<evidence type="ECO:0000256" key="5">
    <source>
        <dbReference type="ARBA" id="ARBA00034078"/>
    </source>
</evidence>
<comment type="cofactor">
    <cofactor evidence="5">
        <name>[2Fe-2S] cluster</name>
        <dbReference type="ChEBI" id="CHEBI:190135"/>
    </cofactor>
</comment>
<dbReference type="InterPro" id="IPR001055">
    <property type="entry name" value="Adrenodoxin-like"/>
</dbReference>
<dbReference type="Proteomes" id="UP001158067">
    <property type="component" value="Unassembled WGS sequence"/>
</dbReference>
<reference evidence="6 7" key="1">
    <citation type="submission" date="2017-05" db="EMBL/GenBank/DDBJ databases">
        <authorList>
            <person name="Varghese N."/>
            <person name="Submissions S."/>
        </authorList>
    </citation>
    <scope>NUCLEOTIDE SEQUENCE [LARGE SCALE GENOMIC DNA]</scope>
    <source>
        <strain evidence="6 7">DSM 25457</strain>
    </source>
</reference>
<name>A0ABY1Q6Y3_9BACT</name>
<dbReference type="Gene3D" id="3.10.20.30">
    <property type="match status" value="1"/>
</dbReference>
<keyword evidence="1" id="KW-0001">2Fe-2S</keyword>
<evidence type="ECO:0000313" key="6">
    <source>
        <dbReference type="EMBL" id="SMP61616.1"/>
    </source>
</evidence>
<evidence type="ECO:0000256" key="1">
    <source>
        <dbReference type="ARBA" id="ARBA00022714"/>
    </source>
</evidence>
<dbReference type="InterPro" id="IPR036010">
    <property type="entry name" value="2Fe-2S_ferredoxin-like_sf"/>
</dbReference>